<organism evidence="3 4">
    <name type="scientific">Drosophila navojoa</name>
    <name type="common">Fruit fly</name>
    <dbReference type="NCBI Taxonomy" id="7232"/>
    <lineage>
        <taxon>Eukaryota</taxon>
        <taxon>Metazoa</taxon>
        <taxon>Ecdysozoa</taxon>
        <taxon>Arthropoda</taxon>
        <taxon>Hexapoda</taxon>
        <taxon>Insecta</taxon>
        <taxon>Pterygota</taxon>
        <taxon>Neoptera</taxon>
        <taxon>Endopterygota</taxon>
        <taxon>Diptera</taxon>
        <taxon>Brachycera</taxon>
        <taxon>Muscomorpha</taxon>
        <taxon>Ephydroidea</taxon>
        <taxon>Drosophilidae</taxon>
        <taxon>Drosophila</taxon>
    </lineage>
</organism>
<dbReference type="SUPFAM" id="SSF54403">
    <property type="entry name" value="Cystatin/monellin"/>
    <property type="match status" value="1"/>
</dbReference>
<dbReference type="InterPro" id="IPR000010">
    <property type="entry name" value="Cystatin_dom"/>
</dbReference>
<dbReference type="CDD" id="cd00042">
    <property type="entry name" value="CY"/>
    <property type="match status" value="1"/>
</dbReference>
<comment type="caution">
    <text evidence="3">The sequence shown here is derived from an EMBL/GenBank/DDBJ whole genome shotgun (WGS) entry which is preliminary data.</text>
</comment>
<comment type="similarity">
    <text evidence="1">Belongs to the cystatin family.</text>
</comment>
<dbReference type="OMA" id="NIQITCE"/>
<evidence type="ECO:0000313" key="3">
    <source>
        <dbReference type="EMBL" id="TDG43081.1"/>
    </source>
</evidence>
<dbReference type="InterPro" id="IPR053128">
    <property type="entry name" value="Cystatin-like"/>
</dbReference>
<dbReference type="STRING" id="7232.A0A484B5F8"/>
<dbReference type="InterPro" id="IPR018073">
    <property type="entry name" value="Prot_inh_cystat_CS"/>
</dbReference>
<dbReference type="AlphaFoldDB" id="A0A484B5F8"/>
<dbReference type="PANTHER" id="PTHR12319:SF2">
    <property type="entry name" value="CYSTATIN-LIKE PROTEIN-RELATED"/>
    <property type="match status" value="1"/>
</dbReference>
<dbReference type="KEGG" id="dnv:108653819"/>
<dbReference type="EMBL" id="LSRL02000179">
    <property type="protein sequence ID" value="TDG43081.1"/>
    <property type="molecule type" value="Genomic_DNA"/>
</dbReference>
<evidence type="ECO:0000313" key="4">
    <source>
        <dbReference type="Proteomes" id="UP000295192"/>
    </source>
</evidence>
<evidence type="ECO:0000259" key="2">
    <source>
        <dbReference type="SMART" id="SM00043"/>
    </source>
</evidence>
<gene>
    <name evidence="3" type="ORF">AWZ03_010497</name>
</gene>
<dbReference type="PROSITE" id="PS00287">
    <property type="entry name" value="CYSTATIN"/>
    <property type="match status" value="1"/>
</dbReference>
<proteinExistence type="inferred from homology"/>
<keyword evidence="4" id="KW-1185">Reference proteome</keyword>
<dbReference type="Gene3D" id="3.10.450.10">
    <property type="match status" value="1"/>
</dbReference>
<dbReference type="OrthoDB" id="6357437at2759"/>
<dbReference type="Pfam" id="PF00031">
    <property type="entry name" value="Cystatin"/>
    <property type="match status" value="1"/>
</dbReference>
<evidence type="ECO:0000256" key="1">
    <source>
        <dbReference type="ARBA" id="ARBA00009403"/>
    </source>
</evidence>
<feature type="domain" description="Cystatin" evidence="2">
    <location>
        <begin position="8"/>
        <end position="99"/>
    </location>
</feature>
<reference evidence="3 4" key="1">
    <citation type="journal article" date="2019" name="J. Hered.">
        <title>An Improved Genome Assembly for Drosophila navojoa, the Basal Species in the mojavensis Cluster.</title>
        <authorList>
            <person name="Vanderlinde T."/>
            <person name="Dupim E.G."/>
            <person name="Nazario-Yepiz N.O."/>
            <person name="Carvalho A.B."/>
        </authorList>
    </citation>
    <scope>NUCLEOTIDE SEQUENCE [LARGE SCALE GENOMIC DNA]</scope>
    <source>
        <strain evidence="3">Navoj_Jal97</strain>
        <tissue evidence="3">Whole organism</tissue>
    </source>
</reference>
<protein>
    <recommendedName>
        <fullName evidence="2">Cystatin domain-containing protein</fullName>
    </recommendedName>
</protein>
<accession>A0A484B5F8</accession>
<dbReference type="SMART" id="SM00043">
    <property type="entry name" value="CY"/>
    <property type="match status" value="1"/>
</dbReference>
<dbReference type="InterPro" id="IPR046350">
    <property type="entry name" value="Cystatin_sf"/>
</dbReference>
<dbReference type="PANTHER" id="PTHR12319">
    <property type="entry name" value="CYSTATIN-RELATED"/>
    <property type="match status" value="1"/>
</dbReference>
<dbReference type="GO" id="GO:0004869">
    <property type="term" value="F:cysteine-type endopeptidase inhibitor activity"/>
    <property type="evidence" value="ECO:0007669"/>
    <property type="project" value="InterPro"/>
</dbReference>
<sequence length="109" mass="11893">MAEQNEPLCGGISSELQDSDLQDALDILNTSLDKLASKGDKPSLKVVKVKSVTSQVVAGTLYRYKVQLAQGDAIKESDVKIWSRPWLPENGTNITINLEGDDNVIESTF</sequence>
<name>A0A484B5F8_DRONA</name>
<dbReference type="Proteomes" id="UP000295192">
    <property type="component" value="Unassembled WGS sequence"/>
</dbReference>